<feature type="region of interest" description="Disordered" evidence="7">
    <location>
        <begin position="1349"/>
        <end position="1422"/>
    </location>
</feature>
<keyword evidence="5" id="KW-0539">Nucleus</keyword>
<dbReference type="SMART" id="SM00297">
    <property type="entry name" value="BROMO"/>
    <property type="match status" value="1"/>
</dbReference>
<feature type="compositionally biased region" description="Basic and acidic residues" evidence="7">
    <location>
        <begin position="1682"/>
        <end position="1699"/>
    </location>
</feature>
<dbReference type="InterPro" id="IPR040240">
    <property type="entry name" value="TAF1"/>
</dbReference>
<feature type="region of interest" description="Disordered" evidence="7">
    <location>
        <begin position="1507"/>
        <end position="1526"/>
    </location>
</feature>
<feature type="region of interest" description="Disordered" evidence="7">
    <location>
        <begin position="1726"/>
        <end position="1761"/>
    </location>
</feature>
<reference evidence="9 10" key="2">
    <citation type="submission" date="2018-11" db="EMBL/GenBank/DDBJ databases">
        <authorList>
            <consortium name="Pathogen Informatics"/>
        </authorList>
    </citation>
    <scope>NUCLEOTIDE SEQUENCE [LARGE SCALE GENOMIC DNA]</scope>
</reference>
<dbReference type="PANTHER" id="PTHR13900:SF0">
    <property type="entry name" value="TRANSCRIPTION INITIATION FACTOR TFIID SUBUNIT 1"/>
    <property type="match status" value="1"/>
</dbReference>
<evidence type="ECO:0000313" key="10">
    <source>
        <dbReference type="Proteomes" id="UP000274504"/>
    </source>
</evidence>
<feature type="compositionally biased region" description="Polar residues" evidence="7">
    <location>
        <begin position="1646"/>
        <end position="1659"/>
    </location>
</feature>
<evidence type="ECO:0000256" key="5">
    <source>
        <dbReference type="ARBA" id="ARBA00023242"/>
    </source>
</evidence>
<feature type="compositionally biased region" description="Basic and acidic residues" evidence="7">
    <location>
        <begin position="2141"/>
        <end position="2153"/>
    </location>
</feature>
<keyword evidence="2" id="KW-0805">Transcription regulation</keyword>
<dbReference type="PANTHER" id="PTHR13900">
    <property type="entry name" value="TRANSCRIPTION INITIATION FACTOR TFIID"/>
    <property type="match status" value="1"/>
</dbReference>
<feature type="region of interest" description="Disordered" evidence="7">
    <location>
        <begin position="292"/>
        <end position="316"/>
    </location>
</feature>
<dbReference type="GO" id="GO:0051123">
    <property type="term" value="P:RNA polymerase II preinitiation complex assembly"/>
    <property type="evidence" value="ECO:0007669"/>
    <property type="project" value="TreeGrafter"/>
</dbReference>
<dbReference type="EMBL" id="UYSG01000083">
    <property type="protein sequence ID" value="VDL17006.1"/>
    <property type="molecule type" value="Genomic_DNA"/>
</dbReference>
<dbReference type="InterPro" id="IPR022591">
    <property type="entry name" value="TAF1_HAT_dom"/>
</dbReference>
<protein>
    <submittedName>
        <fullName evidence="11">Bromo domain-containing protein</fullName>
    </submittedName>
</protein>
<dbReference type="OrthoDB" id="5752at2759"/>
<dbReference type="Gene3D" id="1.20.920.10">
    <property type="entry name" value="Bromodomain-like"/>
    <property type="match status" value="2"/>
</dbReference>
<feature type="compositionally biased region" description="Acidic residues" evidence="7">
    <location>
        <begin position="2098"/>
        <end position="2111"/>
    </location>
</feature>
<feature type="region of interest" description="Disordered" evidence="7">
    <location>
        <begin position="1625"/>
        <end position="1713"/>
    </location>
</feature>
<feature type="compositionally biased region" description="Polar residues" evidence="7">
    <location>
        <begin position="300"/>
        <end position="310"/>
    </location>
</feature>
<comment type="subcellular location">
    <subcellularLocation>
        <location evidence="1">Nucleus</location>
    </subcellularLocation>
</comment>
<dbReference type="Proteomes" id="UP000274504">
    <property type="component" value="Unassembled WGS sequence"/>
</dbReference>
<gene>
    <name evidence="9" type="ORF">HDID_LOCUS619</name>
</gene>
<dbReference type="GO" id="GO:0005669">
    <property type="term" value="C:transcription factor TFIID complex"/>
    <property type="evidence" value="ECO:0007669"/>
    <property type="project" value="InterPro"/>
</dbReference>
<proteinExistence type="predicted"/>
<feature type="compositionally biased region" description="Acidic residues" evidence="7">
    <location>
        <begin position="1353"/>
        <end position="1368"/>
    </location>
</feature>
<evidence type="ECO:0000256" key="6">
    <source>
        <dbReference type="PROSITE-ProRule" id="PRU00035"/>
    </source>
</evidence>
<feature type="compositionally biased region" description="Basic and acidic residues" evidence="7">
    <location>
        <begin position="1507"/>
        <end position="1518"/>
    </location>
</feature>
<evidence type="ECO:0000259" key="8">
    <source>
        <dbReference type="PROSITE" id="PS50014"/>
    </source>
</evidence>
<dbReference type="InterPro" id="IPR001487">
    <property type="entry name" value="Bromodomain"/>
</dbReference>
<dbReference type="STRING" id="6216.A0A158QBX0"/>
<feature type="domain" description="Bromo" evidence="8">
    <location>
        <begin position="1902"/>
        <end position="1936"/>
    </location>
</feature>
<feature type="region of interest" description="Disordered" evidence="7">
    <location>
        <begin position="382"/>
        <end position="431"/>
    </location>
</feature>
<evidence type="ECO:0000256" key="1">
    <source>
        <dbReference type="ARBA" id="ARBA00004123"/>
    </source>
</evidence>
<keyword evidence="4" id="KW-0804">Transcription</keyword>
<dbReference type="PROSITE" id="PS50014">
    <property type="entry name" value="BROMODOMAIN_2"/>
    <property type="match status" value="1"/>
</dbReference>
<dbReference type="Pfam" id="PF12157">
    <property type="entry name" value="DUF3591"/>
    <property type="match status" value="1"/>
</dbReference>
<name>A0A158QBX0_HYMDI</name>
<feature type="compositionally biased region" description="Polar residues" evidence="7">
    <location>
        <begin position="2122"/>
        <end position="2132"/>
    </location>
</feature>
<feature type="region of interest" description="Disordered" evidence="7">
    <location>
        <begin position="766"/>
        <end position="810"/>
    </location>
</feature>
<feature type="compositionally biased region" description="Pro residues" evidence="7">
    <location>
        <begin position="173"/>
        <end position="184"/>
    </location>
</feature>
<dbReference type="WBParaSite" id="HDID_0000061801-mRNA-1">
    <property type="protein sequence ID" value="HDID_0000061801-mRNA-1"/>
    <property type="gene ID" value="HDID_0000061801"/>
</dbReference>
<feature type="compositionally biased region" description="Basic and acidic residues" evidence="7">
    <location>
        <begin position="2013"/>
        <end position="2022"/>
    </location>
</feature>
<feature type="compositionally biased region" description="Acidic residues" evidence="7">
    <location>
        <begin position="2180"/>
        <end position="2189"/>
    </location>
</feature>
<feature type="compositionally biased region" description="Polar residues" evidence="7">
    <location>
        <begin position="1384"/>
        <end position="1393"/>
    </location>
</feature>
<feature type="compositionally biased region" description="Polar residues" evidence="7">
    <location>
        <begin position="2154"/>
        <end position="2171"/>
    </location>
</feature>
<feature type="compositionally biased region" description="Basic and acidic residues" evidence="7">
    <location>
        <begin position="2039"/>
        <end position="2051"/>
    </location>
</feature>
<dbReference type="GO" id="GO:0004402">
    <property type="term" value="F:histone acetyltransferase activity"/>
    <property type="evidence" value="ECO:0007669"/>
    <property type="project" value="InterPro"/>
</dbReference>
<evidence type="ECO:0000313" key="9">
    <source>
        <dbReference type="EMBL" id="VDL17006.1"/>
    </source>
</evidence>
<evidence type="ECO:0000313" key="11">
    <source>
        <dbReference type="WBParaSite" id="HDID_0000061801-mRNA-1"/>
    </source>
</evidence>
<dbReference type="Pfam" id="PF15288">
    <property type="entry name" value="zf-CCHC_6"/>
    <property type="match status" value="1"/>
</dbReference>
<dbReference type="GO" id="GO:0017025">
    <property type="term" value="F:TBP-class protein binding"/>
    <property type="evidence" value="ECO:0007669"/>
    <property type="project" value="InterPro"/>
</dbReference>
<keyword evidence="3 6" id="KW-0103">Bromodomain</keyword>
<dbReference type="GO" id="GO:0016251">
    <property type="term" value="F:RNA polymerase II general transcription initiation factor activity"/>
    <property type="evidence" value="ECO:0007669"/>
    <property type="project" value="InterPro"/>
</dbReference>
<dbReference type="SUPFAM" id="SSF47370">
    <property type="entry name" value="Bromodomain"/>
    <property type="match status" value="2"/>
</dbReference>
<evidence type="ECO:0000256" key="7">
    <source>
        <dbReference type="SAM" id="MobiDB-lite"/>
    </source>
</evidence>
<feature type="region of interest" description="Disordered" evidence="7">
    <location>
        <begin position="1971"/>
        <end position="2189"/>
    </location>
</feature>
<dbReference type="Pfam" id="PF00439">
    <property type="entry name" value="Bromodomain"/>
    <property type="match status" value="1"/>
</dbReference>
<evidence type="ECO:0000256" key="3">
    <source>
        <dbReference type="ARBA" id="ARBA00023117"/>
    </source>
</evidence>
<evidence type="ECO:0000256" key="2">
    <source>
        <dbReference type="ARBA" id="ARBA00023015"/>
    </source>
</evidence>
<dbReference type="InterPro" id="IPR041670">
    <property type="entry name" value="Znf-CCHC_6"/>
</dbReference>
<sequence length="2189" mass="243918">MEDTDSSSPYYKPCLFLFGNVDKNGKLEDEYARDEDLATINHIDSANVDEVDATVMSLLTDAIDSSSPVVNEINEISSDSLQSIEPMDYYNESELISFNDVENSVEVRKEDDDEYDEPAVQFESICASAQSVDLKSGGLFSGRRKLPSAPVSPVNIKNSLRDFSRSHSEPCSPVRPRPSTPSPKPNHVVEIQPVGDKSALIMPPPLHPAPRYSLQRKSSVNSDIHGEFNLLTQQRCLNTPLGNLLPSEYANEDITKLYPHYSINTIPIWGRIMNLPYPPRKFDHLKRELEEYLDSESSDTQASGNASTEEGASEGPHLIYNNLLDLGEIPTRKEQYEEAEKHDDLRILQTPADPNENCLAGSNRSWWHVSFAKRLAEIESANEGAKNGTSTNAESGEKKIPKKSVRCSDSINRDTATDTNTAVGDSKPNAGENKRKLQILSFREGIGKFWYDLYNVPRDMDVEKWDGWLKNSLPSEGSEDEKQVPILEELKASLPEFPYKIEFPEIPLKGIKEEAEEIYDEEMFHTYELTRWEKEVIYDTQKYAKKQHASLIRNAADAGWVPSIECRTMASFMDAYQGICRGVLSSKVIAGQQSTTASMVSSSHHTPGSGVTAGVLQSVEGGVSQAPSTLRPSTTMSTSNSASASNILYSIFPANVNPTLRDGSWGNSIIYDPELACEAIMKPHLLTLNKNDEDCLLDAVQNDDEIEAAMAQSAAKKNKPQHGQQDGSHVNKASFHVTFGYASTRGTLTGALAKAEKGAEKVGLLAEGEWNDNKSDSGTEDANGTGEGGEDATNSDLASAAAAASGLPPKDPFNISNDEFYAVRSGGLSGSLARCGPLQHSNPAVELWPPFFPPQSSTQMLRQFHRVPMKVYTKGVSSQYDVPIAVNNLTKLIQRKAKDREDEKMAAGGGDIFFMRNPQDLSGCDGDIVLFEYSEEFPPFLNQIGMATRLVNYYRPLVPKDPSLSPDPAGNSSPPDLPYGSLVNVGSTDSPFLGVVRPGGCLQSMENNMFRAPLFQHKTLPTDFLLIRNKNGLYIRKVPIAFTVGQEVPLMEVPGPNSKRANNFVRDFLTVYILRLFLKSKETPKRIKMEEIRSAFPYHSESTVRKRLKTCAEFKRTGTDASWWVLRPEYRMPSEEELRYLVSPEDYCAYASMQAAELRLKDAGYGEKSLFVLEENQEENEEGQPKMEDEVRAAPWNTTRAFLAAQRGGCFLELHGPADPTGCGEAFSYSKTSAKPGALFRLAGGEARGLLKHKNVTGTDADLRKLRLREAREMLRGFGISENELATFKRWEIIDMVRFTSTERAKQGEEEDTAKFARGNRLSMAEQIRCYREECQRIFDLQNRVLSNPELLSTDEEDEEKSSEDEDEDGKHSKTTIGGIKISNLPSTQQSARNKILMKNKRKQTPQTSATPNAPDGPIEIPKPVKYKYGSESAGIVLDLPIPHPSLQKTVRITRTYRKGTPEEYTQTETLPWSTQLEIYFKIIQSSNADQIQAFIGSDEEFKEQKRKEKRRLQDQMRRQRRQQQFLVSRGISGQGPLRDASGRLIPINRLPVAPGGGVVQVPMSSSRRKNKVGNYKMRCGACGQTGHMRTNKECPMYGRTDAIAPPVPGSGRTGSRRSAMDVLAAQDHKSRAAAQQIGGGPKYAPSTSSDLREVSSNVPAPRSIGHSRLSEDSDDDYDDDPFSRRDMDYPSEDSKLQEDSQNQSHDGFEGPIGKFKISRRVLEQVESNTPRGHRGSRVSTTERGGTSLGTARRRSTVASAADDDYPTAAIKHRGNRRRIDPIVSINHIFEEIYKVSARFLLIVTRQEFMYDVNLIRENSEKFNGQHSSFTEIASKMLSFLLESFAQKENKLMRLEKLANPLMDSDSRVRLGFLLQQVVDIMQNFPNSRAFHLPVDKRRYTRIKANRYKNREEFMRDTDLILSNCIQYNGPASNLTSIATNMLSAARDKLEEQRELLDVVEKDILDHLEDLEGRKAEEGGDADTPGPSTSRSTWKRPHPELSEPSLPGDELSAPEKRPRIAQEEIEEKSYTASPLTNYTHEDDYEEHHSEASQRQPISPCGASTFADEDSRFSFADHASLGLAPEDSQVADALRLSSDSEDENDDMYDQEGGELMAMDDTFNAPTEISNQHPQYMPDLDDDRANDGYESHSVDGSHSQSGGDEENSSNQSHQRVEFFIGSDEENSSSGG</sequence>
<reference evidence="11" key="1">
    <citation type="submission" date="2016-04" db="UniProtKB">
        <authorList>
            <consortium name="WormBaseParasite"/>
        </authorList>
    </citation>
    <scope>IDENTIFICATION</scope>
</reference>
<organism evidence="11">
    <name type="scientific">Hymenolepis diminuta</name>
    <name type="common">Rat tapeworm</name>
    <dbReference type="NCBI Taxonomy" id="6216"/>
    <lineage>
        <taxon>Eukaryota</taxon>
        <taxon>Metazoa</taxon>
        <taxon>Spiralia</taxon>
        <taxon>Lophotrochozoa</taxon>
        <taxon>Platyhelminthes</taxon>
        <taxon>Cestoda</taxon>
        <taxon>Eucestoda</taxon>
        <taxon>Cyclophyllidea</taxon>
        <taxon>Hymenolepididae</taxon>
        <taxon>Hymenolepis</taxon>
    </lineage>
</organism>
<evidence type="ECO:0000256" key="4">
    <source>
        <dbReference type="ARBA" id="ARBA00023163"/>
    </source>
</evidence>
<feature type="region of interest" description="Disordered" evidence="7">
    <location>
        <begin position="160"/>
        <end position="186"/>
    </location>
</feature>
<dbReference type="InterPro" id="IPR036427">
    <property type="entry name" value="Bromodomain-like_sf"/>
</dbReference>
<accession>A0A158QBX0</accession>